<dbReference type="SUPFAM" id="SSF53474">
    <property type="entry name" value="alpha/beta-Hydrolases"/>
    <property type="match status" value="1"/>
</dbReference>
<dbReference type="EMBL" id="ASGP02000004">
    <property type="protein sequence ID" value="KAH9510501.1"/>
    <property type="molecule type" value="Genomic_DNA"/>
</dbReference>
<comment type="subcellular location">
    <subcellularLocation>
        <location evidence="1">Secreted</location>
    </subcellularLocation>
</comment>
<comment type="caution">
    <text evidence="7">The sequence shown here is derived from an EMBL/GenBank/DDBJ whole genome shotgun (WGS) entry which is preliminary data.</text>
</comment>
<comment type="similarity">
    <text evidence="2 4">Belongs to the AB hydrolase superfamily. Lipase family.</text>
</comment>
<evidence type="ECO:0000259" key="6">
    <source>
        <dbReference type="Pfam" id="PF00151"/>
    </source>
</evidence>
<dbReference type="InterPro" id="IPR029058">
    <property type="entry name" value="AB_hydrolase_fold"/>
</dbReference>
<dbReference type="InterPro" id="IPR013818">
    <property type="entry name" value="Lipase"/>
</dbReference>
<evidence type="ECO:0000256" key="1">
    <source>
        <dbReference type="ARBA" id="ARBA00004613"/>
    </source>
</evidence>
<evidence type="ECO:0000256" key="4">
    <source>
        <dbReference type="RuleBase" id="RU004262"/>
    </source>
</evidence>
<dbReference type="Proteomes" id="UP000790347">
    <property type="component" value="Unassembled WGS sequence"/>
</dbReference>
<dbReference type="InterPro" id="IPR000734">
    <property type="entry name" value="TAG_lipase"/>
</dbReference>
<evidence type="ECO:0000256" key="3">
    <source>
        <dbReference type="ARBA" id="ARBA00022525"/>
    </source>
</evidence>
<evidence type="ECO:0000313" key="7">
    <source>
        <dbReference type="EMBL" id="KAH9510501.1"/>
    </source>
</evidence>
<dbReference type="AlphaFoldDB" id="A0A922L253"/>
<dbReference type="GO" id="GO:0005615">
    <property type="term" value="C:extracellular space"/>
    <property type="evidence" value="ECO:0007669"/>
    <property type="project" value="TreeGrafter"/>
</dbReference>
<keyword evidence="3" id="KW-0964">Secreted</keyword>
<gene>
    <name evidence="7" type="ORF">DERF_009022</name>
</gene>
<reference evidence="7" key="1">
    <citation type="submission" date="2013-05" db="EMBL/GenBank/DDBJ databases">
        <authorList>
            <person name="Yim A.K.Y."/>
            <person name="Chan T.F."/>
            <person name="Ji K.M."/>
            <person name="Liu X.Y."/>
            <person name="Zhou J.W."/>
            <person name="Li R.Q."/>
            <person name="Yang K.Y."/>
            <person name="Li J."/>
            <person name="Li M."/>
            <person name="Law P.T.W."/>
            <person name="Wu Y.L."/>
            <person name="Cai Z.L."/>
            <person name="Qin H."/>
            <person name="Bao Y."/>
            <person name="Leung R.K.K."/>
            <person name="Ng P.K.S."/>
            <person name="Zou J."/>
            <person name="Zhong X.J."/>
            <person name="Ran P.X."/>
            <person name="Zhong N.S."/>
            <person name="Liu Z.G."/>
            <person name="Tsui S.K.W."/>
        </authorList>
    </citation>
    <scope>NUCLEOTIDE SEQUENCE</scope>
    <source>
        <strain evidence="7">Derf</strain>
        <tissue evidence="7">Whole organism</tissue>
    </source>
</reference>
<name>A0A922L253_DERFA</name>
<feature type="signal peptide" evidence="5">
    <location>
        <begin position="1"/>
        <end position="23"/>
    </location>
</feature>
<dbReference type="GO" id="GO:0016298">
    <property type="term" value="F:lipase activity"/>
    <property type="evidence" value="ECO:0007669"/>
    <property type="project" value="InterPro"/>
</dbReference>
<keyword evidence="5" id="KW-0732">Signal</keyword>
<organism evidence="7 8">
    <name type="scientific">Dermatophagoides farinae</name>
    <name type="common">American house dust mite</name>
    <dbReference type="NCBI Taxonomy" id="6954"/>
    <lineage>
        <taxon>Eukaryota</taxon>
        <taxon>Metazoa</taxon>
        <taxon>Ecdysozoa</taxon>
        <taxon>Arthropoda</taxon>
        <taxon>Chelicerata</taxon>
        <taxon>Arachnida</taxon>
        <taxon>Acari</taxon>
        <taxon>Acariformes</taxon>
        <taxon>Sarcoptiformes</taxon>
        <taxon>Astigmata</taxon>
        <taxon>Psoroptidia</taxon>
        <taxon>Analgoidea</taxon>
        <taxon>Pyroglyphidae</taxon>
        <taxon>Dermatophagoidinae</taxon>
        <taxon>Dermatophagoides</taxon>
    </lineage>
</organism>
<dbReference type="Gene3D" id="3.40.50.1820">
    <property type="entry name" value="alpha/beta hydrolase"/>
    <property type="match status" value="1"/>
</dbReference>
<feature type="chain" id="PRO_5037320033" description="Lipase domain-containing protein" evidence="5">
    <location>
        <begin position="24"/>
        <end position="197"/>
    </location>
</feature>
<dbReference type="GO" id="GO:0016042">
    <property type="term" value="P:lipid catabolic process"/>
    <property type="evidence" value="ECO:0007669"/>
    <property type="project" value="TreeGrafter"/>
</dbReference>
<proteinExistence type="inferred from homology"/>
<keyword evidence="8" id="KW-1185">Reference proteome</keyword>
<evidence type="ECO:0000313" key="8">
    <source>
        <dbReference type="Proteomes" id="UP000790347"/>
    </source>
</evidence>
<protein>
    <recommendedName>
        <fullName evidence="6">Lipase domain-containing protein</fullName>
    </recommendedName>
</protein>
<sequence length="197" mass="22701">MNLSSSFILIFTMTITFCPLDRAQLLLSLKNSSSSILMANNNRLSTVDSITNDLRIHRQHYSDRRYRLSSNRQKRNSTNTVAMKLSHRIKCKNAIRLLLLRDDQNVIFVGWRSLNELFVAAMIIQSYSLYLARFINFLKSKYHLNGEQIHCIGHSLGGFMCGFAGDITFIGRVTVMDAGPRPYFQQKPPQQRLNRLI</sequence>
<reference evidence="7" key="2">
    <citation type="journal article" date="2022" name="Res Sq">
        <title>Comparative Genomics Reveals Insights into the Divergent Evolution of Astigmatic Mites and Household Pest Adaptations.</title>
        <authorList>
            <person name="Xiong Q."/>
            <person name="Wan A.T.-Y."/>
            <person name="Liu X.-Y."/>
            <person name="Fung C.S.-H."/>
            <person name="Xiao X."/>
            <person name="Malainual N."/>
            <person name="Hou J."/>
            <person name="Wang L."/>
            <person name="Wang M."/>
            <person name="Yang K."/>
            <person name="Cui Y."/>
            <person name="Leung E."/>
            <person name="Nong W."/>
            <person name="Shin S.-K."/>
            <person name="Au S."/>
            <person name="Jeong K.Y."/>
            <person name="Chew F.T."/>
            <person name="Hui J."/>
            <person name="Leung T.F."/>
            <person name="Tungtrongchitr A."/>
            <person name="Zhong N."/>
            <person name="Liu Z."/>
            <person name="Tsui S."/>
        </authorList>
    </citation>
    <scope>NUCLEOTIDE SEQUENCE</scope>
    <source>
        <strain evidence="7">Derf</strain>
        <tissue evidence="7">Whole organism</tissue>
    </source>
</reference>
<accession>A0A922L253</accession>
<dbReference type="PANTHER" id="PTHR11610">
    <property type="entry name" value="LIPASE"/>
    <property type="match status" value="1"/>
</dbReference>
<dbReference type="Pfam" id="PF00151">
    <property type="entry name" value="Lipase"/>
    <property type="match status" value="1"/>
</dbReference>
<feature type="domain" description="Lipase" evidence="6">
    <location>
        <begin position="92"/>
        <end position="195"/>
    </location>
</feature>
<evidence type="ECO:0000256" key="2">
    <source>
        <dbReference type="ARBA" id="ARBA00010701"/>
    </source>
</evidence>
<evidence type="ECO:0000256" key="5">
    <source>
        <dbReference type="SAM" id="SignalP"/>
    </source>
</evidence>